<sequence>MCNAKGGKNIIFLYLSYFKLQGLCIQYVDNPSKATLAFNKSADDPIVHFW</sequence>
<dbReference type="EMBL" id="CP000950">
    <property type="protein sequence ID" value="ACA69751.1"/>
    <property type="molecule type" value="Genomic_DNA"/>
</dbReference>
<proteinExistence type="predicted"/>
<accession>A0A0H3B688</accession>
<dbReference type="AlphaFoldDB" id="A0A0H3B688"/>
<reference evidence="1" key="1">
    <citation type="submission" date="2008-02" db="EMBL/GenBank/DDBJ databases">
        <title>Complete sequence of Yersinia pseudotuberculosis YPIII.</title>
        <authorList>
            <consortium name="US DOE Joint Genome Institute"/>
            <person name="Challacombe J.F."/>
            <person name="Bruce D."/>
            <person name="Detter J.C."/>
            <person name="Green L."/>
            <person name="Land M."/>
            <person name="Munk C."/>
            <person name="Lindler L.E."/>
            <person name="Nikolich M.P."/>
            <person name="Brettin T."/>
        </authorList>
    </citation>
    <scope>NUCLEOTIDE SEQUENCE</scope>
    <source>
        <strain evidence="1">YPIII</strain>
    </source>
</reference>
<organism evidence="1">
    <name type="scientific">Yersinia pseudotuberculosis serotype O:3 (strain YPIII)</name>
    <dbReference type="NCBI Taxonomy" id="502800"/>
    <lineage>
        <taxon>Bacteria</taxon>
        <taxon>Pseudomonadati</taxon>
        <taxon>Pseudomonadota</taxon>
        <taxon>Gammaproteobacteria</taxon>
        <taxon>Enterobacterales</taxon>
        <taxon>Yersiniaceae</taxon>
        <taxon>Yersinia</taxon>
    </lineage>
</organism>
<gene>
    <name evidence="1" type="ordered locus">YPK_3484</name>
</gene>
<name>A0A0H3B688_YERPY</name>
<evidence type="ECO:0000313" key="1">
    <source>
        <dbReference type="EMBL" id="ACA69751.1"/>
    </source>
</evidence>
<dbReference type="KEGG" id="ypy:YPK_3484"/>
<protein>
    <submittedName>
        <fullName evidence="1">Uncharacterized protein</fullName>
    </submittedName>
</protein>